<evidence type="ECO:0000256" key="4">
    <source>
        <dbReference type="ARBA" id="ARBA00022777"/>
    </source>
</evidence>
<evidence type="ECO:0000256" key="6">
    <source>
        <dbReference type="SAM" id="MobiDB-lite"/>
    </source>
</evidence>
<keyword evidence="4" id="KW-0418">Kinase</keyword>
<feature type="region of interest" description="Disordered" evidence="6">
    <location>
        <begin position="137"/>
        <end position="157"/>
    </location>
</feature>
<dbReference type="InterPro" id="IPR011009">
    <property type="entry name" value="Kinase-like_dom_sf"/>
</dbReference>
<evidence type="ECO:0000313" key="8">
    <source>
        <dbReference type="EMBL" id="CAH3177204.1"/>
    </source>
</evidence>
<dbReference type="Proteomes" id="UP001159405">
    <property type="component" value="Unassembled WGS sequence"/>
</dbReference>
<evidence type="ECO:0000256" key="1">
    <source>
        <dbReference type="ARBA" id="ARBA00022527"/>
    </source>
</evidence>
<accession>A0ABN8RGZ9</accession>
<protein>
    <recommendedName>
        <fullName evidence="7">Alpha-type protein kinase domain-containing protein</fullName>
    </recommendedName>
</protein>
<comment type="caution">
    <text evidence="8">The sequence shown here is derived from an EMBL/GenBank/DDBJ whole genome shotgun (WGS) entry which is preliminary data.</text>
</comment>
<evidence type="ECO:0000256" key="5">
    <source>
        <dbReference type="ARBA" id="ARBA00022840"/>
    </source>
</evidence>
<dbReference type="PANTHER" id="PTHR45992">
    <property type="entry name" value="EUKARYOTIC ELONGATION FACTOR 2 KINASE-RELATED"/>
    <property type="match status" value="1"/>
</dbReference>
<dbReference type="CDD" id="cd04515">
    <property type="entry name" value="Alpha_kinase"/>
    <property type="match status" value="1"/>
</dbReference>
<dbReference type="Gene3D" id="3.20.200.10">
    <property type="entry name" value="MHCK/EF2 kinase"/>
    <property type="match status" value="1"/>
</dbReference>
<keyword evidence="2" id="KW-0808">Transferase</keyword>
<evidence type="ECO:0000313" key="9">
    <source>
        <dbReference type="Proteomes" id="UP001159405"/>
    </source>
</evidence>
<dbReference type="PANTHER" id="PTHR45992:SF2">
    <property type="entry name" value="EUKARYOTIC ELONGATION FACTOR 2 KINASE"/>
    <property type="match status" value="1"/>
</dbReference>
<dbReference type="PROSITE" id="PS51158">
    <property type="entry name" value="ALPHA_KINASE"/>
    <property type="match status" value="1"/>
</dbReference>
<dbReference type="SMART" id="SM00811">
    <property type="entry name" value="Alpha_kinase"/>
    <property type="match status" value="1"/>
</dbReference>
<keyword evidence="9" id="KW-1185">Reference proteome</keyword>
<keyword evidence="5" id="KW-0067">ATP-binding</keyword>
<dbReference type="Pfam" id="PF02816">
    <property type="entry name" value="Alpha_kinase"/>
    <property type="match status" value="1"/>
</dbReference>
<evidence type="ECO:0000256" key="3">
    <source>
        <dbReference type="ARBA" id="ARBA00022741"/>
    </source>
</evidence>
<evidence type="ECO:0000259" key="7">
    <source>
        <dbReference type="PROSITE" id="PS51158"/>
    </source>
</evidence>
<organism evidence="8 9">
    <name type="scientific">Porites lobata</name>
    <dbReference type="NCBI Taxonomy" id="104759"/>
    <lineage>
        <taxon>Eukaryota</taxon>
        <taxon>Metazoa</taxon>
        <taxon>Cnidaria</taxon>
        <taxon>Anthozoa</taxon>
        <taxon>Hexacorallia</taxon>
        <taxon>Scleractinia</taxon>
        <taxon>Fungiina</taxon>
        <taxon>Poritidae</taxon>
        <taxon>Porites</taxon>
    </lineage>
</organism>
<keyword evidence="1" id="KW-0723">Serine/threonine-protein kinase</keyword>
<gene>
    <name evidence="8" type="ORF">PLOB_00019095</name>
</gene>
<sequence>MAEWRRYAAIQKAKRKGKKTGEESTVAEEIVVQRMSADVSGKQQKYTRIGPQEYVPFEHEEITIANIKDACKKHFRPQIEKNLICDVLAGERGPSCEKMAHIPNRKVFYIRFIKREGVEVVSDEDGSLECKEKKARYEVPQKRPASHPSPVKPSPATSKFYPKSLSIKDILRLGRVVDNKAKKILIYKFDFAHMEWSSVPLQAEFVIEEKEFATGGFRKAFKATSITEGFNKGTWVVKSYLESAVQLIKDTGQTTEEHTRKSVQMQYLARNFASQLKETIAKDKLDEYGDSFEYKSVYMGKTEDGELLTVEEFIPGDFAKFINNNGIVCEEDTMLCKKAQAFSHFTYEKSEGKVMVLDIQGSGYTLYDPEIASAEIHNEDGGYQFCTGNLAGRAIESFFEAHQCNSYCKLLKLKLRPRQHGVDIFAVRCKL</sequence>
<keyword evidence="3" id="KW-0547">Nucleotide-binding</keyword>
<dbReference type="Gene3D" id="3.30.200.20">
    <property type="entry name" value="Phosphorylase Kinase, domain 1"/>
    <property type="match status" value="1"/>
</dbReference>
<dbReference type="InterPro" id="IPR004166">
    <property type="entry name" value="a-kinase_dom"/>
</dbReference>
<reference evidence="8 9" key="1">
    <citation type="submission" date="2022-05" db="EMBL/GenBank/DDBJ databases">
        <authorList>
            <consortium name="Genoscope - CEA"/>
            <person name="William W."/>
        </authorList>
    </citation>
    <scope>NUCLEOTIDE SEQUENCE [LARGE SCALE GENOMIC DNA]</scope>
</reference>
<evidence type="ECO:0000256" key="2">
    <source>
        <dbReference type="ARBA" id="ARBA00022679"/>
    </source>
</evidence>
<dbReference type="EMBL" id="CALNXK010000222">
    <property type="protein sequence ID" value="CAH3177204.1"/>
    <property type="molecule type" value="Genomic_DNA"/>
</dbReference>
<dbReference type="SUPFAM" id="SSF56112">
    <property type="entry name" value="Protein kinase-like (PK-like)"/>
    <property type="match status" value="1"/>
</dbReference>
<feature type="domain" description="Alpha-type protein kinase" evidence="7">
    <location>
        <begin position="188"/>
        <end position="418"/>
    </location>
</feature>
<proteinExistence type="predicted"/>
<dbReference type="InterPro" id="IPR051852">
    <property type="entry name" value="Alpha-type_PK"/>
</dbReference>
<name>A0ABN8RGZ9_9CNID</name>